<keyword evidence="1" id="KW-0472">Membrane</keyword>
<feature type="transmembrane region" description="Helical" evidence="1">
    <location>
        <begin position="12"/>
        <end position="32"/>
    </location>
</feature>
<organism evidence="3 4">
    <name type="scientific">Stieleria varia</name>
    <dbReference type="NCBI Taxonomy" id="2528005"/>
    <lineage>
        <taxon>Bacteria</taxon>
        <taxon>Pseudomonadati</taxon>
        <taxon>Planctomycetota</taxon>
        <taxon>Planctomycetia</taxon>
        <taxon>Pirellulales</taxon>
        <taxon>Pirellulaceae</taxon>
        <taxon>Stieleria</taxon>
    </lineage>
</organism>
<dbReference type="OrthoDB" id="3725455at2"/>
<accession>A0A5C6AS40</accession>
<dbReference type="Pfam" id="PF14067">
    <property type="entry name" value="LssY_C"/>
    <property type="match status" value="1"/>
</dbReference>
<dbReference type="RefSeq" id="WP_146521102.1">
    <property type="nucleotide sequence ID" value="NZ_CP151726.1"/>
</dbReference>
<reference evidence="3 4" key="1">
    <citation type="submission" date="2019-02" db="EMBL/GenBank/DDBJ databases">
        <title>Deep-cultivation of Planctomycetes and their phenomic and genomic characterization uncovers novel biology.</title>
        <authorList>
            <person name="Wiegand S."/>
            <person name="Jogler M."/>
            <person name="Boedeker C."/>
            <person name="Pinto D."/>
            <person name="Vollmers J."/>
            <person name="Rivas-Marin E."/>
            <person name="Kohn T."/>
            <person name="Peeters S.H."/>
            <person name="Heuer A."/>
            <person name="Rast P."/>
            <person name="Oberbeckmann S."/>
            <person name="Bunk B."/>
            <person name="Jeske O."/>
            <person name="Meyerdierks A."/>
            <person name="Storesund J.E."/>
            <person name="Kallscheuer N."/>
            <person name="Luecker S."/>
            <person name="Lage O.M."/>
            <person name="Pohl T."/>
            <person name="Merkel B.J."/>
            <person name="Hornburger P."/>
            <person name="Mueller R.-W."/>
            <person name="Bruemmer F."/>
            <person name="Labrenz M."/>
            <person name="Spormann A.M."/>
            <person name="Op Den Camp H."/>
            <person name="Overmann J."/>
            <person name="Amann R."/>
            <person name="Jetten M.S.M."/>
            <person name="Mascher T."/>
            <person name="Medema M.H."/>
            <person name="Devos D.P."/>
            <person name="Kaster A.-K."/>
            <person name="Ovreas L."/>
            <person name="Rohde M."/>
            <person name="Galperin M.Y."/>
            <person name="Jogler C."/>
        </authorList>
    </citation>
    <scope>NUCLEOTIDE SEQUENCE [LARGE SCALE GENOMIC DNA]</scope>
    <source>
        <strain evidence="3 4">Pla52n</strain>
    </source>
</reference>
<protein>
    <recommendedName>
        <fullName evidence="2">LssY-like C-terminal domain-containing protein</fullName>
    </recommendedName>
</protein>
<feature type="domain" description="LssY-like C-terminal" evidence="2">
    <location>
        <begin position="43"/>
        <end position="226"/>
    </location>
</feature>
<dbReference type="Proteomes" id="UP000320176">
    <property type="component" value="Unassembled WGS sequence"/>
</dbReference>
<keyword evidence="1" id="KW-1133">Transmembrane helix</keyword>
<dbReference type="AlphaFoldDB" id="A0A5C6AS40"/>
<sequence>MSHAKQRFLLRLFAVTLLFWVVIAYLILPLVWDVAERDFDVLQESPRVTQTEDHHPGDPLNVAIEGSMDQLKGIMTAAGWNVAVPLGLKSDVEIVVDSVLDRPDADAPVSRLFLFERQEDIAFEQTVANSPRHRHHVRFWKMPQTSDTNRDIWIGSAAYDERVGFSHTTGEITHVTAPAIDDERDYLFDCLAKTELLNERIEIPNFHTQRSGKNGGGDPWHTDGTLYIGTIDSEKIGER</sequence>
<keyword evidence="4" id="KW-1185">Reference proteome</keyword>
<comment type="caution">
    <text evidence="3">The sequence shown here is derived from an EMBL/GenBank/DDBJ whole genome shotgun (WGS) entry which is preliminary data.</text>
</comment>
<dbReference type="EMBL" id="SJPN01000004">
    <property type="protein sequence ID" value="TWU02853.1"/>
    <property type="molecule type" value="Genomic_DNA"/>
</dbReference>
<name>A0A5C6AS40_9BACT</name>
<dbReference type="InterPro" id="IPR025902">
    <property type="entry name" value="LssY-like-C_dom"/>
</dbReference>
<gene>
    <name evidence="3" type="ORF">Pla52n_39130</name>
</gene>
<keyword evidence="1" id="KW-0812">Transmembrane</keyword>
<evidence type="ECO:0000256" key="1">
    <source>
        <dbReference type="SAM" id="Phobius"/>
    </source>
</evidence>
<proteinExistence type="predicted"/>
<evidence type="ECO:0000259" key="2">
    <source>
        <dbReference type="Pfam" id="PF14067"/>
    </source>
</evidence>
<evidence type="ECO:0000313" key="4">
    <source>
        <dbReference type="Proteomes" id="UP000320176"/>
    </source>
</evidence>
<evidence type="ECO:0000313" key="3">
    <source>
        <dbReference type="EMBL" id="TWU02853.1"/>
    </source>
</evidence>